<keyword evidence="7" id="KW-0028">Amino-acid biosynthesis</keyword>
<dbReference type="InterPro" id="IPR053376">
    <property type="entry name" value="Serine_acetyltransferase"/>
</dbReference>
<dbReference type="FunFam" id="2.160.10.10:FF:000007">
    <property type="entry name" value="Serine acetyltransferase"/>
    <property type="match status" value="1"/>
</dbReference>
<dbReference type="PIRSF" id="PIRSF000441">
    <property type="entry name" value="CysE"/>
    <property type="match status" value="1"/>
</dbReference>
<evidence type="ECO:0000256" key="3">
    <source>
        <dbReference type="ARBA" id="ARBA00007274"/>
    </source>
</evidence>
<keyword evidence="8" id="KW-0808">Transferase</keyword>
<dbReference type="EMBL" id="LAZR01019187">
    <property type="protein sequence ID" value="KKL93441.1"/>
    <property type="molecule type" value="Genomic_DNA"/>
</dbReference>
<protein>
    <recommendedName>
        <fullName evidence="5">Serine acetyltransferase</fullName>
        <ecNumber evidence="4">2.3.1.30</ecNumber>
    </recommendedName>
</protein>
<dbReference type="SUPFAM" id="SSF51161">
    <property type="entry name" value="Trimeric LpxA-like enzymes"/>
    <property type="match status" value="1"/>
</dbReference>
<name>A0A0F9GS52_9ZZZZ</name>
<dbReference type="GO" id="GO:0006535">
    <property type="term" value="P:cysteine biosynthetic process from serine"/>
    <property type="evidence" value="ECO:0007669"/>
    <property type="project" value="InterPro"/>
</dbReference>
<dbReference type="PROSITE" id="PS00101">
    <property type="entry name" value="HEXAPEP_TRANSFERASES"/>
    <property type="match status" value="1"/>
</dbReference>
<evidence type="ECO:0000256" key="9">
    <source>
        <dbReference type="ARBA" id="ARBA00022737"/>
    </source>
</evidence>
<sequence length="217" mass="23960">MFKRMVEDIRTVFERDPAAKGYFEVLLCYPGLKAIWMHRTTNYLWRKKIRLFARVLSQVNRFFTGIEIHPGAVIGKKFFIDHGSGVVIGETAEIGDDVTIYQGVVIGGVSSEKKKRHATIGNEVVIGAGSIILGPITVGDCAKIGANSVVLKNVKAYTTVVGIPAREAGKHIVKDHLPDLDHQKIMDPVKNILDELKVKISQLEKEIAALKKMSGLK</sequence>
<comment type="pathway">
    <text evidence="2">Amino-acid biosynthesis; L-cysteine biosynthesis; L-cysteine from L-serine: step 1/2.</text>
</comment>
<dbReference type="PANTHER" id="PTHR42811">
    <property type="entry name" value="SERINE ACETYLTRANSFERASE"/>
    <property type="match status" value="1"/>
</dbReference>
<feature type="coiled-coil region" evidence="13">
    <location>
        <begin position="186"/>
        <end position="213"/>
    </location>
</feature>
<keyword evidence="11" id="KW-0012">Acyltransferase</keyword>
<evidence type="ECO:0000256" key="11">
    <source>
        <dbReference type="ARBA" id="ARBA00023315"/>
    </source>
</evidence>
<evidence type="ECO:0000256" key="12">
    <source>
        <dbReference type="ARBA" id="ARBA00049486"/>
    </source>
</evidence>
<comment type="subcellular location">
    <subcellularLocation>
        <location evidence="1">Cytoplasm</location>
    </subcellularLocation>
</comment>
<dbReference type="InterPro" id="IPR018357">
    <property type="entry name" value="Hexapep_transf_CS"/>
</dbReference>
<dbReference type="EC" id="2.3.1.30" evidence="4"/>
<evidence type="ECO:0000313" key="14">
    <source>
        <dbReference type="EMBL" id="KKL93441.1"/>
    </source>
</evidence>
<dbReference type="GO" id="GO:0009001">
    <property type="term" value="F:serine O-acetyltransferase activity"/>
    <property type="evidence" value="ECO:0007669"/>
    <property type="project" value="UniProtKB-EC"/>
</dbReference>
<dbReference type="NCBIfam" id="NF041874">
    <property type="entry name" value="EPS_EpsC"/>
    <property type="match status" value="1"/>
</dbReference>
<comment type="catalytic activity">
    <reaction evidence="12">
        <text>L-serine + acetyl-CoA = O-acetyl-L-serine + CoA</text>
        <dbReference type="Rhea" id="RHEA:24560"/>
        <dbReference type="ChEBI" id="CHEBI:33384"/>
        <dbReference type="ChEBI" id="CHEBI:57287"/>
        <dbReference type="ChEBI" id="CHEBI:57288"/>
        <dbReference type="ChEBI" id="CHEBI:58340"/>
        <dbReference type="EC" id="2.3.1.30"/>
    </reaction>
</comment>
<organism evidence="14">
    <name type="scientific">marine sediment metagenome</name>
    <dbReference type="NCBI Taxonomy" id="412755"/>
    <lineage>
        <taxon>unclassified sequences</taxon>
        <taxon>metagenomes</taxon>
        <taxon>ecological metagenomes</taxon>
    </lineage>
</organism>
<dbReference type="Gene3D" id="2.160.10.10">
    <property type="entry name" value="Hexapeptide repeat proteins"/>
    <property type="match status" value="1"/>
</dbReference>
<dbReference type="GO" id="GO:0005737">
    <property type="term" value="C:cytoplasm"/>
    <property type="evidence" value="ECO:0007669"/>
    <property type="project" value="UniProtKB-SubCell"/>
</dbReference>
<dbReference type="FunFam" id="1.10.3130.10:FF:000003">
    <property type="entry name" value="Serine acetyltransferase"/>
    <property type="match status" value="1"/>
</dbReference>
<dbReference type="NCBIfam" id="TIGR01172">
    <property type="entry name" value="cysE"/>
    <property type="match status" value="1"/>
</dbReference>
<dbReference type="CDD" id="cd03354">
    <property type="entry name" value="LbH_SAT"/>
    <property type="match status" value="1"/>
</dbReference>
<evidence type="ECO:0000256" key="10">
    <source>
        <dbReference type="ARBA" id="ARBA00023192"/>
    </source>
</evidence>
<evidence type="ECO:0000256" key="5">
    <source>
        <dbReference type="ARBA" id="ARBA00018522"/>
    </source>
</evidence>
<keyword evidence="9" id="KW-0677">Repeat</keyword>
<evidence type="ECO:0000256" key="1">
    <source>
        <dbReference type="ARBA" id="ARBA00004496"/>
    </source>
</evidence>
<keyword evidence="13" id="KW-0175">Coiled coil</keyword>
<evidence type="ECO:0000256" key="2">
    <source>
        <dbReference type="ARBA" id="ARBA00004876"/>
    </source>
</evidence>
<comment type="caution">
    <text evidence="14">The sequence shown here is derived from an EMBL/GenBank/DDBJ whole genome shotgun (WGS) entry which is preliminary data.</text>
</comment>
<keyword evidence="10" id="KW-0198">Cysteine biosynthesis</keyword>
<reference evidence="14" key="1">
    <citation type="journal article" date="2015" name="Nature">
        <title>Complex archaea that bridge the gap between prokaryotes and eukaryotes.</title>
        <authorList>
            <person name="Spang A."/>
            <person name="Saw J.H."/>
            <person name="Jorgensen S.L."/>
            <person name="Zaremba-Niedzwiedzka K."/>
            <person name="Martijn J."/>
            <person name="Lind A.E."/>
            <person name="van Eijk R."/>
            <person name="Schleper C."/>
            <person name="Guy L."/>
            <person name="Ettema T.J."/>
        </authorList>
    </citation>
    <scope>NUCLEOTIDE SEQUENCE</scope>
</reference>
<dbReference type="InterPro" id="IPR005881">
    <property type="entry name" value="Ser_O-AcTrfase"/>
</dbReference>
<keyword evidence="6" id="KW-0963">Cytoplasm</keyword>
<gene>
    <name evidence="14" type="ORF">LCGC14_1874660</name>
</gene>
<accession>A0A0F9GS52</accession>
<dbReference type="InterPro" id="IPR042122">
    <property type="entry name" value="Ser_AcTrfase_N_sf"/>
</dbReference>
<proteinExistence type="inferred from homology"/>
<evidence type="ECO:0000256" key="8">
    <source>
        <dbReference type="ARBA" id="ARBA00022679"/>
    </source>
</evidence>
<evidence type="ECO:0000256" key="4">
    <source>
        <dbReference type="ARBA" id="ARBA00013266"/>
    </source>
</evidence>
<dbReference type="InterPro" id="IPR001451">
    <property type="entry name" value="Hexapep"/>
</dbReference>
<dbReference type="Pfam" id="PF00132">
    <property type="entry name" value="Hexapep"/>
    <property type="match status" value="1"/>
</dbReference>
<dbReference type="InterPro" id="IPR011004">
    <property type="entry name" value="Trimer_LpxA-like_sf"/>
</dbReference>
<dbReference type="Gene3D" id="1.10.3130.10">
    <property type="entry name" value="serine acetyltransferase, domain 1"/>
    <property type="match status" value="1"/>
</dbReference>
<evidence type="ECO:0000256" key="7">
    <source>
        <dbReference type="ARBA" id="ARBA00022605"/>
    </source>
</evidence>
<dbReference type="AlphaFoldDB" id="A0A0F9GS52"/>
<evidence type="ECO:0000256" key="6">
    <source>
        <dbReference type="ARBA" id="ARBA00022490"/>
    </source>
</evidence>
<dbReference type="InterPro" id="IPR045304">
    <property type="entry name" value="LbH_SAT"/>
</dbReference>
<evidence type="ECO:0000256" key="13">
    <source>
        <dbReference type="SAM" id="Coils"/>
    </source>
</evidence>
<comment type="similarity">
    <text evidence="3">Belongs to the transferase hexapeptide repeat family.</text>
</comment>